<dbReference type="CDD" id="cd00685">
    <property type="entry name" value="Trans_IPPS_HT"/>
    <property type="match status" value="1"/>
</dbReference>
<evidence type="ECO:0000256" key="5">
    <source>
        <dbReference type="ARBA" id="ARBA00022842"/>
    </source>
</evidence>
<dbReference type="SUPFAM" id="SSF48576">
    <property type="entry name" value="Terpenoid synthases"/>
    <property type="match status" value="1"/>
</dbReference>
<evidence type="ECO:0000313" key="8">
    <source>
        <dbReference type="Proteomes" id="UP000603545"/>
    </source>
</evidence>
<organism evidence="7 8">
    <name type="scientific">Candidatus Desulfaltia bathyphila</name>
    <dbReference type="NCBI Taxonomy" id="2841697"/>
    <lineage>
        <taxon>Bacteria</taxon>
        <taxon>Pseudomonadati</taxon>
        <taxon>Thermodesulfobacteriota</taxon>
        <taxon>Desulfobacteria</taxon>
        <taxon>Desulfobacterales</taxon>
        <taxon>Desulfobacterales incertae sedis</taxon>
        <taxon>Candidatus Desulfaltia</taxon>
    </lineage>
</organism>
<dbReference type="InterPro" id="IPR000092">
    <property type="entry name" value="Polyprenyl_synt"/>
</dbReference>
<keyword evidence="5" id="KW-0460">Magnesium</keyword>
<evidence type="ECO:0000256" key="2">
    <source>
        <dbReference type="ARBA" id="ARBA00006706"/>
    </source>
</evidence>
<reference evidence="7 8" key="1">
    <citation type="submission" date="2020-08" db="EMBL/GenBank/DDBJ databases">
        <title>Bridging the membrane lipid divide: bacteria of the FCB group superphylum have the potential to synthesize archaeal ether lipids.</title>
        <authorList>
            <person name="Villanueva L."/>
            <person name="Von Meijenfeldt F.A.B."/>
            <person name="Westbye A.B."/>
            <person name="Yadav S."/>
            <person name="Hopmans E.C."/>
            <person name="Dutilh B.E."/>
            <person name="Sinninghe Damste J.S."/>
        </authorList>
    </citation>
    <scope>NUCLEOTIDE SEQUENCE [LARGE SCALE GENOMIC DNA]</scope>
    <source>
        <strain evidence="7">NIOZ-UU82</strain>
    </source>
</reference>
<keyword evidence="4" id="KW-0479">Metal-binding</keyword>
<comment type="cofactor">
    <cofactor evidence="1">
        <name>Mg(2+)</name>
        <dbReference type="ChEBI" id="CHEBI:18420"/>
    </cofactor>
</comment>
<dbReference type="PANTHER" id="PTHR12001:SF69">
    <property type="entry name" value="ALL TRANS-POLYPRENYL-DIPHOSPHATE SYNTHASE PDSS1"/>
    <property type="match status" value="1"/>
</dbReference>
<protein>
    <submittedName>
        <fullName evidence="7">Polyprenyl synthetase family protein</fullName>
    </submittedName>
</protein>
<dbReference type="Gene3D" id="1.10.600.10">
    <property type="entry name" value="Farnesyl Diphosphate Synthase"/>
    <property type="match status" value="1"/>
</dbReference>
<evidence type="ECO:0000256" key="4">
    <source>
        <dbReference type="ARBA" id="ARBA00022723"/>
    </source>
</evidence>
<name>A0A8J6N7Q7_9BACT</name>
<dbReference type="Proteomes" id="UP000603545">
    <property type="component" value="Unassembled WGS sequence"/>
</dbReference>
<evidence type="ECO:0000256" key="1">
    <source>
        <dbReference type="ARBA" id="ARBA00001946"/>
    </source>
</evidence>
<dbReference type="GO" id="GO:0046872">
    <property type="term" value="F:metal ion binding"/>
    <property type="evidence" value="ECO:0007669"/>
    <property type="project" value="UniProtKB-KW"/>
</dbReference>
<accession>A0A8J6N7Q7</accession>
<gene>
    <name evidence="7" type="ORF">H8E80_05315</name>
</gene>
<dbReference type="PROSITE" id="PS00444">
    <property type="entry name" value="POLYPRENYL_SYNTHASE_2"/>
    <property type="match status" value="1"/>
</dbReference>
<dbReference type="InterPro" id="IPR008949">
    <property type="entry name" value="Isoprenoid_synthase_dom_sf"/>
</dbReference>
<evidence type="ECO:0000256" key="6">
    <source>
        <dbReference type="RuleBase" id="RU004466"/>
    </source>
</evidence>
<dbReference type="Pfam" id="PF00348">
    <property type="entry name" value="polyprenyl_synt"/>
    <property type="match status" value="1"/>
</dbReference>
<keyword evidence="3 6" id="KW-0808">Transferase</keyword>
<comment type="caution">
    <text evidence="7">The sequence shown here is derived from an EMBL/GenBank/DDBJ whole genome shotgun (WGS) entry which is preliminary data.</text>
</comment>
<dbReference type="GO" id="GO:0004659">
    <property type="term" value="F:prenyltransferase activity"/>
    <property type="evidence" value="ECO:0007669"/>
    <property type="project" value="InterPro"/>
</dbReference>
<dbReference type="PANTHER" id="PTHR12001">
    <property type="entry name" value="GERANYLGERANYL PYROPHOSPHATE SYNTHASE"/>
    <property type="match status" value="1"/>
</dbReference>
<proteinExistence type="inferred from homology"/>
<sequence>MSDLKNRILASAKHDLEDIEIALKQNLNPYLDVVSQTASHILFAGGKRLRPLLMVLSARICGYKSNFDKTFSIMFEYLHAATLLHDDLVDEATLRRGKPVAHSIWGNSIAVLVGDFLLARALSIAADTGHLNVIKIISEITENMSQGEIHQLMRKGQLDLSEEEYMEIIQNKTAILFKGACQVSAVIADATEKEEKAISDYGFNFGIAFQMIDDLLDYTSNAGILGKEAGADLKEGKLTLPLIYALKKADSKADSKDLAMMEKIIKNKDFSADEFEILLELLNKYKGLKYTEELAAKHIAKAKKALVGVFKPSETRELLINIADYALARKY</sequence>
<evidence type="ECO:0000256" key="3">
    <source>
        <dbReference type="ARBA" id="ARBA00022679"/>
    </source>
</evidence>
<dbReference type="PROSITE" id="PS00723">
    <property type="entry name" value="POLYPRENYL_SYNTHASE_1"/>
    <property type="match status" value="1"/>
</dbReference>
<dbReference type="AlphaFoldDB" id="A0A8J6N7Q7"/>
<evidence type="ECO:0000313" key="7">
    <source>
        <dbReference type="EMBL" id="MBC8199451.1"/>
    </source>
</evidence>
<dbReference type="EMBL" id="JACNLL010000053">
    <property type="protein sequence ID" value="MBC8199451.1"/>
    <property type="molecule type" value="Genomic_DNA"/>
</dbReference>
<dbReference type="SFLD" id="SFLDS00005">
    <property type="entry name" value="Isoprenoid_Synthase_Type_I"/>
    <property type="match status" value="1"/>
</dbReference>
<comment type="similarity">
    <text evidence="2 6">Belongs to the FPP/GGPP synthase family.</text>
</comment>
<dbReference type="GO" id="GO:0008299">
    <property type="term" value="P:isoprenoid biosynthetic process"/>
    <property type="evidence" value="ECO:0007669"/>
    <property type="project" value="InterPro"/>
</dbReference>
<dbReference type="InterPro" id="IPR033749">
    <property type="entry name" value="Polyprenyl_synt_CS"/>
</dbReference>